<dbReference type="RefSeq" id="XP_052742640.1">
    <property type="nucleotide sequence ID" value="XM_052886680.1"/>
</dbReference>
<evidence type="ECO:0000313" key="2">
    <source>
        <dbReference type="Proteomes" id="UP001652582"/>
    </source>
</evidence>
<dbReference type="SUPFAM" id="SSF47391">
    <property type="entry name" value="Dimerization-anchoring domain of cAMP-dependent PK regulatory subunit"/>
    <property type="match status" value="1"/>
</dbReference>
<reference evidence="3" key="1">
    <citation type="submission" date="2025-08" db="UniProtKB">
        <authorList>
            <consortium name="RefSeq"/>
        </authorList>
    </citation>
    <scope>IDENTIFICATION</scope>
</reference>
<dbReference type="Gene3D" id="1.20.890.10">
    <property type="entry name" value="cAMP-dependent protein kinase regulatory subunit, dimerization-anchoring domain"/>
    <property type="match status" value="1"/>
</dbReference>
<protein>
    <submittedName>
        <fullName evidence="3">Uncharacterized protein LOC112046834</fullName>
    </submittedName>
</protein>
<feature type="region of interest" description="Disordered" evidence="1">
    <location>
        <begin position="291"/>
        <end position="329"/>
    </location>
</feature>
<gene>
    <name evidence="3" type="primary">LOC112046834</name>
</gene>
<organism evidence="2 3">
    <name type="scientific">Bicyclus anynana</name>
    <name type="common">Squinting bush brown butterfly</name>
    <dbReference type="NCBI Taxonomy" id="110368"/>
    <lineage>
        <taxon>Eukaryota</taxon>
        <taxon>Metazoa</taxon>
        <taxon>Ecdysozoa</taxon>
        <taxon>Arthropoda</taxon>
        <taxon>Hexapoda</taxon>
        <taxon>Insecta</taxon>
        <taxon>Pterygota</taxon>
        <taxon>Neoptera</taxon>
        <taxon>Endopterygota</taxon>
        <taxon>Lepidoptera</taxon>
        <taxon>Glossata</taxon>
        <taxon>Ditrysia</taxon>
        <taxon>Papilionoidea</taxon>
        <taxon>Nymphalidae</taxon>
        <taxon>Satyrinae</taxon>
        <taxon>Satyrini</taxon>
        <taxon>Mycalesina</taxon>
        <taxon>Bicyclus</taxon>
    </lineage>
</organism>
<proteinExistence type="predicted"/>
<feature type="compositionally biased region" description="Low complexity" evidence="1">
    <location>
        <begin position="301"/>
        <end position="324"/>
    </location>
</feature>
<dbReference type="GeneID" id="112046834"/>
<accession>A0ABM3LU95</accession>
<evidence type="ECO:0000313" key="3">
    <source>
        <dbReference type="RefSeq" id="XP_052742640.1"/>
    </source>
</evidence>
<name>A0ABM3LU95_BICAN</name>
<dbReference type="Proteomes" id="UP001652582">
    <property type="component" value="Chromosome 17"/>
</dbReference>
<dbReference type="PANTHER" id="PTHR10699">
    <property type="entry name" value="NEUROMODULIN"/>
    <property type="match status" value="1"/>
</dbReference>
<feature type="compositionally biased region" description="Polar residues" evidence="1">
    <location>
        <begin position="291"/>
        <end position="300"/>
    </location>
</feature>
<dbReference type="PROSITE" id="PS50096">
    <property type="entry name" value="IQ"/>
    <property type="match status" value="1"/>
</dbReference>
<dbReference type="PANTHER" id="PTHR10699:SF11">
    <property type="entry name" value="IGLOO, ISOFORM A"/>
    <property type="match status" value="1"/>
</dbReference>
<sequence length="362" mass="41137">MNELLQKHGCSNVFSVPEGLKELMADISREVLRAQPPKINDFIANYLSVLLITREHGLMAVKILDDLCDCRPSVLEHLLQLELDDQQARTIADIIKEEIEGTEEVEGKETIREYQIIKKILAKQPLDEALTAQVCQIARNAYRDYWYRKKTLKEDLKITSDVPWEIAAEHTLEIYKRTKPSFSELTRATEKIQAAYRGYHVRRNILKHLKPKSKKKRGPKVALPGPPLDIGGSREIDLGPMIDIKVRTDNINTLFGEHTTKALGLAYDPLMTITHVADEQEPLEYTILQQRKSRSPTQETPSSNQAQPNSSPHHQSRPPSRLPSVAPPADPANMKITFANEAYFCFVSKHEGHDNHEFRVGV</sequence>
<evidence type="ECO:0000256" key="1">
    <source>
        <dbReference type="SAM" id="MobiDB-lite"/>
    </source>
</evidence>
<keyword evidence="2" id="KW-1185">Reference proteome</keyword>